<comment type="similarity">
    <text evidence="2">Belongs to the GMC oxidoreductase family.</text>
</comment>
<dbReference type="PANTHER" id="PTHR11552">
    <property type="entry name" value="GLUCOSE-METHANOL-CHOLINE GMC OXIDOREDUCTASE"/>
    <property type="match status" value="1"/>
</dbReference>
<evidence type="ECO:0000259" key="5">
    <source>
        <dbReference type="Pfam" id="PF00732"/>
    </source>
</evidence>
<dbReference type="AlphaFoldDB" id="A0A343JBH2"/>
<evidence type="ECO:0000313" key="8">
    <source>
        <dbReference type="Proteomes" id="UP000264883"/>
    </source>
</evidence>
<keyword evidence="8" id="KW-1185">Reference proteome</keyword>
<dbReference type="InterPro" id="IPR036188">
    <property type="entry name" value="FAD/NAD-bd_sf"/>
</dbReference>
<dbReference type="Pfam" id="PF05199">
    <property type="entry name" value="GMC_oxred_C"/>
    <property type="match status" value="1"/>
</dbReference>
<dbReference type="Gene3D" id="3.30.410.40">
    <property type="match status" value="1"/>
</dbReference>
<evidence type="ECO:0000256" key="3">
    <source>
        <dbReference type="ARBA" id="ARBA00022630"/>
    </source>
</evidence>
<reference evidence="7 8" key="1">
    <citation type="submission" date="2016-08" db="EMBL/GenBank/DDBJ databases">
        <title>Complete Genome Sequence Of The Indigo Reducing Clostridium isatidis DSM15098.</title>
        <authorList>
            <person name="Little G.T."/>
            <person name="Minton N.P."/>
        </authorList>
    </citation>
    <scope>NUCLEOTIDE SEQUENCE [LARGE SCALE GENOMIC DNA]</scope>
    <source>
        <strain evidence="7 8">DSM 15098</strain>
    </source>
</reference>
<dbReference type="KEGG" id="cia:BEN51_05170"/>
<dbReference type="Gene3D" id="3.50.50.60">
    <property type="entry name" value="FAD/NAD(P)-binding domain"/>
    <property type="match status" value="1"/>
</dbReference>
<gene>
    <name evidence="7" type="ORF">BEN51_05170</name>
</gene>
<evidence type="ECO:0000259" key="6">
    <source>
        <dbReference type="Pfam" id="PF05199"/>
    </source>
</evidence>
<dbReference type="PANTHER" id="PTHR11552:SF147">
    <property type="entry name" value="CHOLINE DEHYDROGENASE, MITOCHONDRIAL"/>
    <property type="match status" value="1"/>
</dbReference>
<keyword evidence="4" id="KW-0274">FAD</keyword>
<accession>A0A343JBH2</accession>
<dbReference type="GO" id="GO:0016614">
    <property type="term" value="F:oxidoreductase activity, acting on CH-OH group of donors"/>
    <property type="evidence" value="ECO:0007669"/>
    <property type="project" value="InterPro"/>
</dbReference>
<feature type="domain" description="Glucose-methanol-choline oxidoreductase N-terminal" evidence="5">
    <location>
        <begin position="12"/>
        <end position="317"/>
    </location>
</feature>
<dbReference type="SUPFAM" id="SSF54373">
    <property type="entry name" value="FAD-linked reductases, C-terminal domain"/>
    <property type="match status" value="1"/>
</dbReference>
<dbReference type="Pfam" id="PF00732">
    <property type="entry name" value="GMC_oxred_N"/>
    <property type="match status" value="1"/>
</dbReference>
<evidence type="ECO:0000256" key="1">
    <source>
        <dbReference type="ARBA" id="ARBA00001974"/>
    </source>
</evidence>
<dbReference type="SUPFAM" id="SSF51905">
    <property type="entry name" value="FAD/NAD(P)-binding domain"/>
    <property type="match status" value="1"/>
</dbReference>
<dbReference type="OrthoDB" id="9785276at2"/>
<dbReference type="EMBL" id="CP016786">
    <property type="protein sequence ID" value="ASW42880.1"/>
    <property type="molecule type" value="Genomic_DNA"/>
</dbReference>
<organism evidence="7 8">
    <name type="scientific">Clostridium isatidis</name>
    <dbReference type="NCBI Taxonomy" id="182773"/>
    <lineage>
        <taxon>Bacteria</taxon>
        <taxon>Bacillati</taxon>
        <taxon>Bacillota</taxon>
        <taxon>Clostridia</taxon>
        <taxon>Eubacteriales</taxon>
        <taxon>Clostridiaceae</taxon>
        <taxon>Clostridium</taxon>
    </lineage>
</organism>
<name>A0A343JBH2_9CLOT</name>
<evidence type="ECO:0000256" key="2">
    <source>
        <dbReference type="ARBA" id="ARBA00010790"/>
    </source>
</evidence>
<sequence>MNNINDNPSNAFDYIVIGTGPAGAVLAKTLSDDKRNSVLLLEAGENNDKNIEIRDSTTNLGNYYPQFFWPGVTAPQKHLNGKIFEWTTGRLAGGGSSVNGEQYVRPTTFVLKKLEDYLGSIWGPQQAIRNFVELENYNGKTTNSAAHGYGGRLDIRQTPETVPAITKKLVLAIEAATGYKTILDYNDPNTPLGPFYRWQLSQKPNGERESSSTAFLSADVVCPKGYGQNGRKLRLLYKSTALRIIFNSNKVATGVDFLKEGKLQRAFANKGIILSAGINSTQLLLLSGIGPEEELKAANIPVIYNNPNVGRNLSNHTLNTAIFTLNENDLVEIDKDPNALYNGGAFLPIPLHDANQEERSIQLIGSVSNNSLILIILYLHPESRGSIKIQNNDPLKIVLADEGYLNNPKDLEVIKAVYRNYIKNIAIKLSKIDSAYKLISPTMDIIDDDEKLEEYIRNNFGHPHHQQSSLSMGPLNNGGVVDNSGRVYGVRNLIVADASIIPFSVDGNTAAASYLVGYTIAKELLANDTYGYRKNYPYYPIYPWYIW</sequence>
<dbReference type="Proteomes" id="UP000264883">
    <property type="component" value="Chromosome"/>
</dbReference>
<evidence type="ECO:0000313" key="7">
    <source>
        <dbReference type="EMBL" id="ASW42880.1"/>
    </source>
</evidence>
<feature type="domain" description="Glucose-methanol-choline oxidoreductase C-terminal" evidence="6">
    <location>
        <begin position="381"/>
        <end position="517"/>
    </location>
</feature>
<protein>
    <submittedName>
        <fullName evidence="7">Dehydrogenase</fullName>
    </submittedName>
</protein>
<dbReference type="InterPro" id="IPR007867">
    <property type="entry name" value="GMC_OxRtase_C"/>
</dbReference>
<dbReference type="InterPro" id="IPR000172">
    <property type="entry name" value="GMC_OxRdtase_N"/>
</dbReference>
<dbReference type="PIRSF" id="PIRSF000137">
    <property type="entry name" value="Alcohol_oxidase"/>
    <property type="match status" value="1"/>
</dbReference>
<dbReference type="GO" id="GO:0050660">
    <property type="term" value="F:flavin adenine dinucleotide binding"/>
    <property type="evidence" value="ECO:0007669"/>
    <property type="project" value="InterPro"/>
</dbReference>
<keyword evidence="3" id="KW-0285">Flavoprotein</keyword>
<comment type="cofactor">
    <cofactor evidence="1">
        <name>FAD</name>
        <dbReference type="ChEBI" id="CHEBI:57692"/>
    </cofactor>
</comment>
<evidence type="ECO:0000256" key="4">
    <source>
        <dbReference type="ARBA" id="ARBA00022827"/>
    </source>
</evidence>
<proteinExistence type="inferred from homology"/>
<dbReference type="RefSeq" id="WP_119865019.1">
    <property type="nucleotide sequence ID" value="NZ_CP016786.1"/>
</dbReference>
<dbReference type="InterPro" id="IPR012132">
    <property type="entry name" value="GMC_OxRdtase"/>
</dbReference>